<feature type="region of interest" description="Disordered" evidence="1">
    <location>
        <begin position="541"/>
        <end position="578"/>
    </location>
</feature>
<dbReference type="EMBL" id="CP146203">
    <property type="protein sequence ID" value="XBH20282.1"/>
    <property type="molecule type" value="Genomic_DNA"/>
</dbReference>
<dbReference type="Pfam" id="PF25592">
    <property type="entry name" value="DUF7937"/>
    <property type="match status" value="1"/>
</dbReference>
<evidence type="ECO:0008006" key="6">
    <source>
        <dbReference type="Google" id="ProtNLM"/>
    </source>
</evidence>
<dbReference type="Pfam" id="PF25591">
    <property type="entry name" value="LRV_2"/>
    <property type="match status" value="1"/>
</dbReference>
<gene>
    <name evidence="5" type="ORF">V5R04_08450</name>
</gene>
<feature type="domain" description="Leucine rich repeat variant" evidence="3">
    <location>
        <begin position="617"/>
        <end position="675"/>
    </location>
</feature>
<protein>
    <recommendedName>
        <fullName evidence="6">MFS transporter</fullName>
    </recommendedName>
</protein>
<proteinExistence type="predicted"/>
<evidence type="ECO:0000256" key="2">
    <source>
        <dbReference type="SAM" id="Phobius"/>
    </source>
</evidence>
<feature type="domain" description="DUF7937" evidence="4">
    <location>
        <begin position="31"/>
        <end position="436"/>
    </location>
</feature>
<dbReference type="InterPro" id="IPR057697">
    <property type="entry name" value="DUF7937"/>
</dbReference>
<keyword evidence="2" id="KW-1133">Transmembrane helix</keyword>
<keyword evidence="2" id="KW-0812">Transmembrane</keyword>
<feature type="transmembrane region" description="Helical" evidence="2">
    <location>
        <begin position="266"/>
        <end position="293"/>
    </location>
</feature>
<feature type="transmembrane region" description="Helical" evidence="2">
    <location>
        <begin position="388"/>
        <end position="411"/>
    </location>
</feature>
<feature type="transmembrane region" description="Helical" evidence="2">
    <location>
        <begin position="196"/>
        <end position="220"/>
    </location>
</feature>
<feature type="transmembrane region" description="Helical" evidence="2">
    <location>
        <begin position="102"/>
        <end position="121"/>
    </location>
</feature>
<evidence type="ECO:0000313" key="5">
    <source>
        <dbReference type="EMBL" id="XBH20282.1"/>
    </source>
</evidence>
<sequence length="677" mass="70333">MTASPSEIQDESPQANKGGLAKAFSGIPDSDYVRDVLALVLLGASLKLPVTAIANHPVAASSQALYVLVTAVAALALTLPYLSRFGIMPKGWTVAATRSLRIVLALPYLGYFLWLLVGPLVTDASTLGVGSAFAIGGAGVALAAQARSSELGPIDQDRSAKNTAVLVATLLVTAMTLTYVASLVMPLLKAKDSPAFPYLAVIIAFVTTAAFILLPAIAVVLKKTAGWRSYVMGLGITLVIICYFGADGTGLLPTIEAFTALTEFPANSLALFLPLSFTLGVGSFIFPALAAVVAAPAFDRATLRNSPLEQRLDLAAITLRMIALVGGVLILISGAYLIEFKNISTTLPSGSAQATGQVITILVLGVVIAGVSLGALRSFNANPAGSRISIALALGVTALAGLIIMSSAPIFGEKILVAGHLIIVLGLPAIGAYAIIGNKDTQTFFANYAARRPAPSTASYEWVNPHDAHPTGVEFNAVGTGAVPVTNQPYFGNQAQGSAAGPAQNQAQQVFPPATAAGTTQPQMQETQTFAQPNLQEPAQVIQHEPQSAQLQNAVQPQNAEMQQPEHPSDAAQGGHADEISTQTVSRTAVAKLMQQHAADAGETQVIAQPPVAAHGFTRDIALDPLTPAVVLAKIAEVAPELRPALAENPATYDALLVWLAQMNDPNIDAALQRRNN</sequence>
<dbReference type="AlphaFoldDB" id="A0AAU7DTC2"/>
<evidence type="ECO:0000259" key="3">
    <source>
        <dbReference type="Pfam" id="PF25591"/>
    </source>
</evidence>
<feature type="compositionally biased region" description="Polar residues" evidence="1">
    <location>
        <begin position="545"/>
        <end position="562"/>
    </location>
</feature>
<evidence type="ECO:0000256" key="1">
    <source>
        <dbReference type="SAM" id="MobiDB-lite"/>
    </source>
</evidence>
<organism evidence="5">
    <name type="scientific">Jonesiaceae bacterium BS-20</name>
    <dbReference type="NCBI Taxonomy" id="3120821"/>
    <lineage>
        <taxon>Bacteria</taxon>
        <taxon>Bacillati</taxon>
        <taxon>Actinomycetota</taxon>
        <taxon>Actinomycetes</taxon>
        <taxon>Micrococcales</taxon>
        <taxon>Jonesiaceae</taxon>
    </lineage>
</organism>
<feature type="transmembrane region" description="Helical" evidence="2">
    <location>
        <begin position="127"/>
        <end position="144"/>
    </location>
</feature>
<evidence type="ECO:0000259" key="4">
    <source>
        <dbReference type="Pfam" id="PF25592"/>
    </source>
</evidence>
<feature type="transmembrane region" description="Helical" evidence="2">
    <location>
        <begin position="227"/>
        <end position="246"/>
    </location>
</feature>
<name>A0AAU7DTC2_9MICO</name>
<feature type="transmembrane region" description="Helical" evidence="2">
    <location>
        <begin position="64"/>
        <end position="82"/>
    </location>
</feature>
<feature type="transmembrane region" description="Helical" evidence="2">
    <location>
        <begin position="164"/>
        <end position="184"/>
    </location>
</feature>
<accession>A0AAU7DTC2</accession>
<feature type="transmembrane region" description="Helical" evidence="2">
    <location>
        <begin position="417"/>
        <end position="436"/>
    </location>
</feature>
<reference evidence="5" key="1">
    <citation type="submission" date="2024-02" db="EMBL/GenBank/DDBJ databases">
        <title>Tomenella chthoni gen. nov. sp. nov., a member of the family Jonesiaceae isolated from bat guano.</title>
        <authorList>
            <person name="Miller S.L."/>
            <person name="King J."/>
            <person name="Sankaranarayanan K."/>
            <person name="Lawson P.A."/>
        </authorList>
    </citation>
    <scope>NUCLEOTIDE SEQUENCE</scope>
    <source>
        <strain evidence="5">BS-20</strain>
    </source>
</reference>
<keyword evidence="2" id="KW-0472">Membrane</keyword>
<dbReference type="InterPro" id="IPR057893">
    <property type="entry name" value="LRV_2"/>
</dbReference>
<feature type="transmembrane region" description="Helical" evidence="2">
    <location>
        <begin position="358"/>
        <end position="376"/>
    </location>
</feature>
<feature type="transmembrane region" description="Helical" evidence="2">
    <location>
        <begin position="314"/>
        <end position="338"/>
    </location>
</feature>